<dbReference type="AlphaFoldDB" id="L8GCP7"/>
<feature type="compositionally biased region" description="Basic and acidic residues" evidence="4">
    <location>
        <begin position="514"/>
        <end position="537"/>
    </location>
</feature>
<feature type="domain" description="CBS" evidence="5">
    <location>
        <begin position="240"/>
        <end position="298"/>
    </location>
</feature>
<dbReference type="SUPFAM" id="SSF54631">
    <property type="entry name" value="CBS-domain pair"/>
    <property type="match status" value="2"/>
</dbReference>
<keyword evidence="2 3" id="KW-0129">CBS domain</keyword>
<dbReference type="VEuPathDB" id="AmoebaDB:ACA1_103170"/>
<dbReference type="PANTHER" id="PTHR13780">
    <property type="entry name" value="AMP-ACTIVATED PROTEIN KINASE, GAMMA REGULATORY SUBUNIT"/>
    <property type="match status" value="1"/>
</dbReference>
<evidence type="ECO:0000256" key="1">
    <source>
        <dbReference type="ARBA" id="ARBA00022737"/>
    </source>
</evidence>
<feature type="compositionally biased region" description="Basic and acidic residues" evidence="4">
    <location>
        <begin position="156"/>
        <end position="193"/>
    </location>
</feature>
<keyword evidence="7" id="KW-1185">Reference proteome</keyword>
<dbReference type="KEGG" id="acan:ACA1_103170"/>
<evidence type="ECO:0000313" key="6">
    <source>
        <dbReference type="EMBL" id="ELR10960.1"/>
    </source>
</evidence>
<name>L8GCP7_ACACF</name>
<dbReference type="PROSITE" id="PS51371">
    <property type="entry name" value="CBS"/>
    <property type="match status" value="1"/>
</dbReference>
<feature type="region of interest" description="Disordered" evidence="4">
    <location>
        <begin position="110"/>
        <end position="224"/>
    </location>
</feature>
<feature type="compositionally biased region" description="Basic and acidic residues" evidence="4">
    <location>
        <begin position="110"/>
        <end position="149"/>
    </location>
</feature>
<evidence type="ECO:0000259" key="5">
    <source>
        <dbReference type="PROSITE" id="PS51371"/>
    </source>
</evidence>
<dbReference type="InterPro" id="IPR000644">
    <property type="entry name" value="CBS_dom"/>
</dbReference>
<dbReference type="EMBL" id="KB008169">
    <property type="protein sequence ID" value="ELR10960.1"/>
    <property type="molecule type" value="Genomic_DNA"/>
</dbReference>
<protein>
    <submittedName>
        <fullName evidence="6">CBS domain containing protein</fullName>
    </submittedName>
</protein>
<evidence type="ECO:0000256" key="3">
    <source>
        <dbReference type="PROSITE-ProRule" id="PRU00703"/>
    </source>
</evidence>
<reference evidence="6 7" key="1">
    <citation type="journal article" date="2013" name="Genome Biol.">
        <title>Genome of Acanthamoeba castellanii highlights extensive lateral gene transfer and early evolution of tyrosine kinase signaling.</title>
        <authorList>
            <person name="Clarke M."/>
            <person name="Lohan A.J."/>
            <person name="Liu B."/>
            <person name="Lagkouvardos I."/>
            <person name="Roy S."/>
            <person name="Zafar N."/>
            <person name="Bertelli C."/>
            <person name="Schilde C."/>
            <person name="Kianianmomeni A."/>
            <person name="Burglin T.R."/>
            <person name="Frech C."/>
            <person name="Turcotte B."/>
            <person name="Kopec K.O."/>
            <person name="Synnott J.M."/>
            <person name="Choo C."/>
            <person name="Paponov I."/>
            <person name="Finkler A."/>
            <person name="Soon Heng Tan C."/>
            <person name="Hutchins A.P."/>
            <person name="Weinmeier T."/>
            <person name="Rattei T."/>
            <person name="Chu J.S."/>
            <person name="Gimenez G."/>
            <person name="Irimia M."/>
            <person name="Rigden D.J."/>
            <person name="Fitzpatrick D.A."/>
            <person name="Lorenzo-Morales J."/>
            <person name="Bateman A."/>
            <person name="Chiu C.H."/>
            <person name="Tang P."/>
            <person name="Hegemann P."/>
            <person name="Fromm H."/>
            <person name="Raoult D."/>
            <person name="Greub G."/>
            <person name="Miranda-Saavedra D."/>
            <person name="Chen N."/>
            <person name="Nash P."/>
            <person name="Ginger M.L."/>
            <person name="Horn M."/>
            <person name="Schaap P."/>
            <person name="Caler L."/>
            <person name="Loftus B."/>
        </authorList>
    </citation>
    <scope>NUCLEOTIDE SEQUENCE [LARGE SCALE GENOMIC DNA]</scope>
    <source>
        <strain evidence="6 7">Neff</strain>
    </source>
</reference>
<dbReference type="GeneID" id="14911404"/>
<proteinExistence type="predicted"/>
<dbReference type="InterPro" id="IPR046342">
    <property type="entry name" value="CBS_dom_sf"/>
</dbReference>
<evidence type="ECO:0000256" key="2">
    <source>
        <dbReference type="ARBA" id="ARBA00023122"/>
    </source>
</evidence>
<accession>L8GCP7</accession>
<dbReference type="RefSeq" id="XP_004332973.1">
    <property type="nucleotide sequence ID" value="XM_004332925.1"/>
</dbReference>
<sequence>MAQRDPTTDEQYVKNLEKEVQLLRMLKDLEIKRNAGQALGGAPVMTSAAAPNPRLGHVAQLRRGPRGKSESFYVVRTSSGSGGGAIDPLAKRDGYRGAVAATAPGADRWGVRSDKEVRTSRFDKADGRGRDQGDDDDRQKRGNSLERKAGRGGHGGGDRGGRDMERDRDRERERDRGGRDREERRPRPPDRRNTTMSLGDYMNPKDKAAQRGGGGGGGVPARSQCTPLTNLLEETPAESLATELIIVESSESVETALQLLGEFRFTSLPVRTNDGRMDKMIDIYDVIAYLLTRALQASKEDLLSKMGEIMTQHTVHDVLNSISKYKPSWQQCGVGSRDPLASIVKVLSKEIQQFPLGPSGHDGKVIKQSSLLWFLKQNSRRYINTLRGTSVNYLRYLTTNSTMAPKNTKVVELLTLMVKKKCPMVAITDNSGALLTTFSFSCLRGLNRHNCSTLDMNVFEFFELTKQPVPVPVFCVPNTSVDTVIELMNEKQGENGVWVINENKPARDAPLYRPHSEKKQREDLEEKDQYLEWDRRGPKANTGPPEQEPGAQPRGCEQSGPPEQEQE</sequence>
<dbReference type="Gene3D" id="3.10.580.10">
    <property type="entry name" value="CBS-domain"/>
    <property type="match status" value="2"/>
</dbReference>
<evidence type="ECO:0000256" key="4">
    <source>
        <dbReference type="SAM" id="MobiDB-lite"/>
    </source>
</evidence>
<feature type="region of interest" description="Disordered" evidence="4">
    <location>
        <begin position="507"/>
        <end position="567"/>
    </location>
</feature>
<dbReference type="Pfam" id="PF00571">
    <property type="entry name" value="CBS"/>
    <property type="match status" value="1"/>
</dbReference>
<gene>
    <name evidence="6" type="ORF">ACA1_103170</name>
</gene>
<evidence type="ECO:0000313" key="7">
    <source>
        <dbReference type="Proteomes" id="UP000011083"/>
    </source>
</evidence>
<dbReference type="PANTHER" id="PTHR13780:SF128">
    <property type="entry name" value="CBS DOMAIN-CONTAINING PROTEIN"/>
    <property type="match status" value="1"/>
</dbReference>
<dbReference type="Proteomes" id="UP000011083">
    <property type="component" value="Unassembled WGS sequence"/>
</dbReference>
<dbReference type="InterPro" id="IPR050511">
    <property type="entry name" value="AMPK_gamma/SDS23_families"/>
</dbReference>
<keyword evidence="1" id="KW-0677">Repeat</keyword>
<organism evidence="6 7">
    <name type="scientific">Acanthamoeba castellanii (strain ATCC 30010 / Neff)</name>
    <dbReference type="NCBI Taxonomy" id="1257118"/>
    <lineage>
        <taxon>Eukaryota</taxon>
        <taxon>Amoebozoa</taxon>
        <taxon>Discosea</taxon>
        <taxon>Longamoebia</taxon>
        <taxon>Centramoebida</taxon>
        <taxon>Acanthamoebidae</taxon>
        <taxon>Acanthamoeba</taxon>
    </lineage>
</organism>